<dbReference type="PROSITE" id="PS50850">
    <property type="entry name" value="MFS"/>
    <property type="match status" value="1"/>
</dbReference>
<dbReference type="InterPro" id="IPR036259">
    <property type="entry name" value="MFS_trans_sf"/>
</dbReference>
<sequence>MSVRQSGQLYLAISLRFLIYFCHWMILAYMPVFLKGAGFADFDIGLAISLYSLTAMALMLPMGAFSDVFSPRYTLMAGALVFALSFAALSYLAAHVMFWPLMGAIGLSGLGVAALIVVSESLFLKIFGQEQRGRRIGLYQFSTYLGFGLGPLAGGYLISYAPSALFLGALMISLLIFAVSWALTDCPPIDFSFRQYIYDLKRPKALLLTACVFVLGTHFGVEQTSFSLLLKENLALSSRTIGMVFTCIGVWMAVMVPFVGRLHDRHDSIFIFLLVGLGISGLFQALTALAGGLLSVIVIRILHTMGDTMAMLELSVLISMFFPAARLGGSAGFMYAVRTTATFVSALGAGLINRYWGYPTSFLINGIFVMVFALCSLLFILGSGRRRQALGWQAADFGA</sequence>
<feature type="transmembrane region" description="Helical" evidence="7">
    <location>
        <begin position="73"/>
        <end position="92"/>
    </location>
</feature>
<dbReference type="GO" id="GO:0022857">
    <property type="term" value="F:transmembrane transporter activity"/>
    <property type="evidence" value="ECO:0007669"/>
    <property type="project" value="InterPro"/>
</dbReference>
<feature type="transmembrane region" description="Helical" evidence="7">
    <location>
        <begin position="164"/>
        <end position="184"/>
    </location>
</feature>
<evidence type="ECO:0000313" key="9">
    <source>
        <dbReference type="EMBL" id="VAW38011.1"/>
    </source>
</evidence>
<dbReference type="Pfam" id="PF07690">
    <property type="entry name" value="MFS_1"/>
    <property type="match status" value="2"/>
</dbReference>
<keyword evidence="5 7" id="KW-1133">Transmembrane helix</keyword>
<protein>
    <recommendedName>
        <fullName evidence="8">Major facilitator superfamily (MFS) profile domain-containing protein</fullName>
    </recommendedName>
</protein>
<dbReference type="Gene3D" id="1.20.1250.20">
    <property type="entry name" value="MFS general substrate transporter like domains"/>
    <property type="match status" value="2"/>
</dbReference>
<evidence type="ECO:0000256" key="2">
    <source>
        <dbReference type="ARBA" id="ARBA00022448"/>
    </source>
</evidence>
<feature type="transmembrane region" description="Helical" evidence="7">
    <location>
        <begin position="44"/>
        <end position="61"/>
    </location>
</feature>
<dbReference type="SUPFAM" id="SSF103473">
    <property type="entry name" value="MFS general substrate transporter"/>
    <property type="match status" value="1"/>
</dbReference>
<feature type="transmembrane region" description="Helical" evidence="7">
    <location>
        <begin position="335"/>
        <end position="356"/>
    </location>
</feature>
<dbReference type="PANTHER" id="PTHR23517:SF3">
    <property type="entry name" value="INTEGRAL MEMBRANE TRANSPORT PROTEIN"/>
    <property type="match status" value="1"/>
</dbReference>
<feature type="transmembrane region" description="Helical" evidence="7">
    <location>
        <begin position="136"/>
        <end position="158"/>
    </location>
</feature>
<accession>A0A3B0V4W6</accession>
<organism evidence="9">
    <name type="scientific">hydrothermal vent metagenome</name>
    <dbReference type="NCBI Taxonomy" id="652676"/>
    <lineage>
        <taxon>unclassified sequences</taxon>
        <taxon>metagenomes</taxon>
        <taxon>ecological metagenomes</taxon>
    </lineage>
</organism>
<evidence type="ECO:0000256" key="5">
    <source>
        <dbReference type="ARBA" id="ARBA00022989"/>
    </source>
</evidence>
<keyword evidence="2" id="KW-0813">Transport</keyword>
<feature type="transmembrane region" description="Helical" evidence="7">
    <location>
        <begin position="205"/>
        <end position="221"/>
    </location>
</feature>
<keyword evidence="4 7" id="KW-0812">Transmembrane</keyword>
<evidence type="ECO:0000256" key="4">
    <source>
        <dbReference type="ARBA" id="ARBA00022692"/>
    </source>
</evidence>
<feature type="transmembrane region" description="Helical" evidence="7">
    <location>
        <begin position="271"/>
        <end position="302"/>
    </location>
</feature>
<feature type="transmembrane region" description="Helical" evidence="7">
    <location>
        <begin position="98"/>
        <end position="124"/>
    </location>
</feature>
<dbReference type="InterPro" id="IPR050171">
    <property type="entry name" value="MFS_Transporters"/>
</dbReference>
<evidence type="ECO:0000259" key="8">
    <source>
        <dbReference type="PROSITE" id="PS50850"/>
    </source>
</evidence>
<feature type="transmembrane region" description="Helical" evidence="7">
    <location>
        <begin position="362"/>
        <end position="381"/>
    </location>
</feature>
<feature type="transmembrane region" description="Helical" evidence="7">
    <location>
        <begin position="241"/>
        <end position="259"/>
    </location>
</feature>
<dbReference type="InterPro" id="IPR011701">
    <property type="entry name" value="MFS"/>
</dbReference>
<dbReference type="GO" id="GO:0005886">
    <property type="term" value="C:plasma membrane"/>
    <property type="evidence" value="ECO:0007669"/>
    <property type="project" value="UniProtKB-SubCell"/>
</dbReference>
<proteinExistence type="predicted"/>
<evidence type="ECO:0000256" key="7">
    <source>
        <dbReference type="SAM" id="Phobius"/>
    </source>
</evidence>
<dbReference type="AlphaFoldDB" id="A0A3B0V4W6"/>
<keyword evidence="6 7" id="KW-0472">Membrane</keyword>
<evidence type="ECO:0000256" key="6">
    <source>
        <dbReference type="ARBA" id="ARBA00023136"/>
    </source>
</evidence>
<name>A0A3B0V4W6_9ZZZZ</name>
<evidence type="ECO:0000256" key="1">
    <source>
        <dbReference type="ARBA" id="ARBA00004651"/>
    </source>
</evidence>
<dbReference type="PANTHER" id="PTHR23517">
    <property type="entry name" value="RESISTANCE PROTEIN MDTM, PUTATIVE-RELATED-RELATED"/>
    <property type="match status" value="1"/>
</dbReference>
<reference evidence="9" key="1">
    <citation type="submission" date="2018-06" db="EMBL/GenBank/DDBJ databases">
        <authorList>
            <person name="Zhirakovskaya E."/>
        </authorList>
    </citation>
    <scope>NUCLEOTIDE SEQUENCE</scope>
</reference>
<comment type="subcellular location">
    <subcellularLocation>
        <location evidence="1">Cell membrane</location>
        <topology evidence="1">Multi-pass membrane protein</topology>
    </subcellularLocation>
</comment>
<feature type="transmembrane region" description="Helical" evidence="7">
    <location>
        <begin position="308"/>
        <end position="328"/>
    </location>
</feature>
<evidence type="ECO:0000256" key="3">
    <source>
        <dbReference type="ARBA" id="ARBA00022475"/>
    </source>
</evidence>
<feature type="domain" description="Major facilitator superfamily (MFS) profile" evidence="8">
    <location>
        <begin position="8"/>
        <end position="384"/>
    </location>
</feature>
<dbReference type="InterPro" id="IPR020846">
    <property type="entry name" value="MFS_dom"/>
</dbReference>
<gene>
    <name evidence="9" type="ORF">MNBD_DELTA03-580</name>
</gene>
<dbReference type="EMBL" id="UOEX01000231">
    <property type="protein sequence ID" value="VAW38011.1"/>
    <property type="molecule type" value="Genomic_DNA"/>
</dbReference>
<keyword evidence="3" id="KW-1003">Cell membrane</keyword>
<feature type="transmembrane region" description="Helical" evidence="7">
    <location>
        <begin position="9"/>
        <end position="32"/>
    </location>
</feature>